<proteinExistence type="predicted"/>
<feature type="region of interest" description="Disordered" evidence="1">
    <location>
        <begin position="253"/>
        <end position="489"/>
    </location>
</feature>
<dbReference type="InterPro" id="IPR010684">
    <property type="entry name" value="RNA_pol_II_trans_fac_SIII_A"/>
</dbReference>
<keyword evidence="3" id="KW-1185">Reference proteome</keyword>
<evidence type="ECO:0000256" key="1">
    <source>
        <dbReference type="SAM" id="MobiDB-lite"/>
    </source>
</evidence>
<feature type="region of interest" description="Disordered" evidence="1">
    <location>
        <begin position="142"/>
        <end position="169"/>
    </location>
</feature>
<dbReference type="PANTHER" id="PTHR47543">
    <property type="entry name" value="OS08G0169600 PROTEIN"/>
    <property type="match status" value="1"/>
</dbReference>
<evidence type="ECO:0008006" key="4">
    <source>
        <dbReference type="Google" id="ProtNLM"/>
    </source>
</evidence>
<accession>A0AAN7D0T7</accession>
<dbReference type="Proteomes" id="UP001303647">
    <property type="component" value="Unassembled WGS sequence"/>
</dbReference>
<protein>
    <recommendedName>
        <fullName evidence="4">Elongin-A</fullName>
    </recommendedName>
</protein>
<sequence length="489" mass="54386">MARFTPVIQTTEDVQSDVNNSLGPRSLADMCLRVVLSNVKYIQSLSGLPPQHTDVILRHVKTAEQLHRLELNSDDIYDETETHWIRIIKDKFPKLASEHNFVPKNTRSWHKVYEKYDKLEKEQVAAATEKLKQGLAAQSHQKETTIISNKEGAKLQKKPKRESRLPLQRPLIHKKDNFFKRTRTELKWEALRLRAPSRPKQLKNSGGPSRPNAAISNSIRGREDETPKKPLTILSFSDDEDHDLLGNSYARELDDDDLFGDSHDPTLDSISRGNKQQSTAASPLSPFRNTSSELLPVLKQSAKRPHGSEETDTEQSTKRLRGHEGTMTPATSAPKKASTASYQASQEPTRRRLKGLSAAPGANRVFTHKPAPETIKKPAPKTVTESVAKKPEESSNPTKSSDLAAQPAVNPTTGHHSHRGVSKLARSASSSRSETPSGDESVADPNRTTIHHSSQDRVESLSGLPVRAVKRATTHRYPILRAPVKPRSS</sequence>
<gene>
    <name evidence="2" type="ORF">C7999DRAFT_27627</name>
</gene>
<feature type="region of interest" description="Disordered" evidence="1">
    <location>
        <begin position="197"/>
        <end position="228"/>
    </location>
</feature>
<dbReference type="AlphaFoldDB" id="A0AAN7D0T7"/>
<evidence type="ECO:0000313" key="3">
    <source>
        <dbReference type="Proteomes" id="UP001303647"/>
    </source>
</evidence>
<feature type="compositionally biased region" description="Low complexity" evidence="1">
    <location>
        <begin position="328"/>
        <end position="341"/>
    </location>
</feature>
<dbReference type="PANTHER" id="PTHR47543:SF2">
    <property type="entry name" value="RNA POLYMERASE II TRANSCRIPTION FACTOR SIII SUBUNIT A"/>
    <property type="match status" value="1"/>
</dbReference>
<dbReference type="Gene3D" id="6.10.250.3180">
    <property type="match status" value="1"/>
</dbReference>
<comment type="caution">
    <text evidence="2">The sequence shown here is derived from an EMBL/GenBank/DDBJ whole genome shotgun (WGS) entry which is preliminary data.</text>
</comment>
<reference evidence="2" key="1">
    <citation type="journal article" date="2023" name="Mol. Phylogenet. Evol.">
        <title>Genome-scale phylogeny and comparative genomics of the fungal order Sordariales.</title>
        <authorList>
            <person name="Hensen N."/>
            <person name="Bonometti L."/>
            <person name="Westerberg I."/>
            <person name="Brannstrom I.O."/>
            <person name="Guillou S."/>
            <person name="Cros-Aarteil S."/>
            <person name="Calhoun S."/>
            <person name="Haridas S."/>
            <person name="Kuo A."/>
            <person name="Mondo S."/>
            <person name="Pangilinan J."/>
            <person name="Riley R."/>
            <person name="LaButti K."/>
            <person name="Andreopoulos B."/>
            <person name="Lipzen A."/>
            <person name="Chen C."/>
            <person name="Yan M."/>
            <person name="Daum C."/>
            <person name="Ng V."/>
            <person name="Clum A."/>
            <person name="Steindorff A."/>
            <person name="Ohm R.A."/>
            <person name="Martin F."/>
            <person name="Silar P."/>
            <person name="Natvig D.O."/>
            <person name="Lalanne C."/>
            <person name="Gautier V."/>
            <person name="Ament-Velasquez S.L."/>
            <person name="Kruys A."/>
            <person name="Hutchinson M.I."/>
            <person name="Powell A.J."/>
            <person name="Barry K."/>
            <person name="Miller A.N."/>
            <person name="Grigoriev I.V."/>
            <person name="Debuchy R."/>
            <person name="Gladieux P."/>
            <person name="Hiltunen Thoren M."/>
            <person name="Johannesson H."/>
        </authorList>
    </citation>
    <scope>NUCLEOTIDE SEQUENCE</scope>
    <source>
        <strain evidence="2">CBS 359.72</strain>
    </source>
</reference>
<feature type="compositionally biased region" description="Polar residues" evidence="1">
    <location>
        <begin position="394"/>
        <end position="414"/>
    </location>
</feature>
<feature type="compositionally biased region" description="Polar residues" evidence="1">
    <location>
        <begin position="268"/>
        <end position="293"/>
    </location>
</feature>
<name>A0AAN7D0T7_9PEZI</name>
<reference evidence="2" key="2">
    <citation type="submission" date="2023-05" db="EMBL/GenBank/DDBJ databases">
        <authorList>
            <consortium name="Lawrence Berkeley National Laboratory"/>
            <person name="Steindorff A."/>
            <person name="Hensen N."/>
            <person name="Bonometti L."/>
            <person name="Westerberg I."/>
            <person name="Brannstrom I.O."/>
            <person name="Guillou S."/>
            <person name="Cros-Aarteil S."/>
            <person name="Calhoun S."/>
            <person name="Haridas S."/>
            <person name="Kuo A."/>
            <person name="Mondo S."/>
            <person name="Pangilinan J."/>
            <person name="Riley R."/>
            <person name="Labutti K."/>
            <person name="Andreopoulos B."/>
            <person name="Lipzen A."/>
            <person name="Chen C."/>
            <person name="Yanf M."/>
            <person name="Daum C."/>
            <person name="Ng V."/>
            <person name="Clum A."/>
            <person name="Ohm R."/>
            <person name="Martin F."/>
            <person name="Silar P."/>
            <person name="Natvig D."/>
            <person name="Lalanne C."/>
            <person name="Gautier V."/>
            <person name="Ament-Velasquez S.L."/>
            <person name="Kruys A."/>
            <person name="Hutchinson M.I."/>
            <person name="Powell A.J."/>
            <person name="Barry K."/>
            <person name="Miller A.N."/>
            <person name="Grigoriev I.V."/>
            <person name="Debuchy R."/>
            <person name="Gladieux P."/>
            <person name="Thoren M.H."/>
            <person name="Johannesson H."/>
        </authorList>
    </citation>
    <scope>NUCLEOTIDE SEQUENCE</scope>
    <source>
        <strain evidence="2">CBS 359.72</strain>
    </source>
</reference>
<dbReference type="GO" id="GO:0006368">
    <property type="term" value="P:transcription elongation by RNA polymerase II"/>
    <property type="evidence" value="ECO:0007669"/>
    <property type="project" value="InterPro"/>
</dbReference>
<organism evidence="2 3">
    <name type="scientific">Corynascus novoguineensis</name>
    <dbReference type="NCBI Taxonomy" id="1126955"/>
    <lineage>
        <taxon>Eukaryota</taxon>
        <taxon>Fungi</taxon>
        <taxon>Dikarya</taxon>
        <taxon>Ascomycota</taxon>
        <taxon>Pezizomycotina</taxon>
        <taxon>Sordariomycetes</taxon>
        <taxon>Sordariomycetidae</taxon>
        <taxon>Sordariales</taxon>
        <taxon>Chaetomiaceae</taxon>
        <taxon>Corynascus</taxon>
    </lineage>
</organism>
<dbReference type="Pfam" id="PF06881">
    <property type="entry name" value="Elongin_A"/>
    <property type="match status" value="1"/>
</dbReference>
<dbReference type="GO" id="GO:0070449">
    <property type="term" value="C:elongin complex"/>
    <property type="evidence" value="ECO:0007669"/>
    <property type="project" value="InterPro"/>
</dbReference>
<evidence type="ECO:0000313" key="2">
    <source>
        <dbReference type="EMBL" id="KAK4251939.1"/>
    </source>
</evidence>
<dbReference type="EMBL" id="MU857603">
    <property type="protein sequence ID" value="KAK4251939.1"/>
    <property type="molecule type" value="Genomic_DNA"/>
</dbReference>